<gene>
    <name evidence="7" type="ORF">CAE01nite_30230</name>
</gene>
<feature type="domain" description="Carboxyltransferase" evidence="6">
    <location>
        <begin position="282"/>
        <end position="563"/>
    </location>
</feature>
<keyword evidence="3" id="KW-0067">ATP-binding</keyword>
<dbReference type="Gene3D" id="3.30.1360.40">
    <property type="match status" value="1"/>
</dbReference>
<dbReference type="SMART" id="SM00796">
    <property type="entry name" value="AHS1"/>
    <property type="match status" value="1"/>
</dbReference>
<evidence type="ECO:0000256" key="4">
    <source>
        <dbReference type="SAM" id="MobiDB-lite"/>
    </source>
</evidence>
<evidence type="ECO:0008006" key="9">
    <source>
        <dbReference type="Google" id="ProtNLM"/>
    </source>
</evidence>
<dbReference type="PANTHER" id="PTHR43309">
    <property type="entry name" value="5-OXOPROLINASE SUBUNIT C"/>
    <property type="match status" value="1"/>
</dbReference>
<dbReference type="SMART" id="SM00797">
    <property type="entry name" value="AHS2"/>
    <property type="match status" value="1"/>
</dbReference>
<dbReference type="RefSeq" id="WP_146906215.1">
    <property type="nucleotide sequence ID" value="NZ_BAAARM010000005.1"/>
</dbReference>
<dbReference type="SUPFAM" id="SSF50891">
    <property type="entry name" value="Cyclophilin-like"/>
    <property type="match status" value="2"/>
</dbReference>
<evidence type="ECO:0000313" key="8">
    <source>
        <dbReference type="Proteomes" id="UP000321181"/>
    </source>
</evidence>
<dbReference type="PANTHER" id="PTHR43309:SF3">
    <property type="entry name" value="5-OXOPROLINASE SUBUNIT C"/>
    <property type="match status" value="1"/>
</dbReference>
<dbReference type="Pfam" id="PF02682">
    <property type="entry name" value="CT_C_D"/>
    <property type="match status" value="1"/>
</dbReference>
<dbReference type="InterPro" id="IPR003833">
    <property type="entry name" value="CT_C_D"/>
</dbReference>
<proteinExistence type="predicted"/>
<feature type="region of interest" description="Disordered" evidence="4">
    <location>
        <begin position="206"/>
        <end position="233"/>
    </location>
</feature>
<keyword evidence="1" id="KW-0547">Nucleotide-binding</keyword>
<dbReference type="InterPro" id="IPR029000">
    <property type="entry name" value="Cyclophilin-like_dom_sf"/>
</dbReference>
<keyword evidence="2" id="KW-0378">Hydrolase</keyword>
<evidence type="ECO:0000256" key="3">
    <source>
        <dbReference type="ARBA" id="ARBA00022840"/>
    </source>
</evidence>
<sequence>MGDRALLVDCADLAEVHGLHAALTARPLPGQGEVVPAARTLLVLLTDPGAAPVLAEALATAATAEPASVRQREVVLDVVYDGDDLADVAGVRGGSPDAVVRWHTGTPWTAAFLGFAPGFAYLVRDEPDGAPTDVPRRATPRTTVPAGAVALAGPYSAVYPRASPGGWRLIGRTSAVLWDGARADDPALLHAGTRVRFRAVRAQARAATPAAGRADPPTPAVPSTAVPADPSTPAVPPTAVLAVPAAPPDRAAHTPASLRAVEVLRPGPQALVEDLGRPRHRALGVGVSGAVDRGAAVRANRLVGNPRTAAVVECVLGGLELRAHGDLVLAVTGAPAPAVVRTPDGTARDRPAHATPFALHDGRTLVLEPPATGLRSYVAVRGGLGAAPVLGSRSTDVLSGLGPPPLAPGDVVGVLPPPPDAVAAWGDPPSPAPGDVVRVRVHVGPRSDHLTAPALRLLLTQDWTVTAESNRVGLRLAGEPLERTAAGELPSEGMVAGAVQVPPSGLPVLFLADHPVTGGYPVVAVVRDADLDLLAQVRPGDRLRLVDDPGTGAVPLPAPPGAPGLRP</sequence>
<feature type="compositionally biased region" description="Pro residues" evidence="4">
    <location>
        <begin position="556"/>
        <end position="567"/>
    </location>
</feature>
<feature type="domain" description="Carboxyltransferase" evidence="5">
    <location>
        <begin position="1"/>
        <end position="189"/>
    </location>
</feature>
<dbReference type="Gene3D" id="2.40.100.10">
    <property type="entry name" value="Cyclophilin-like"/>
    <property type="match status" value="2"/>
</dbReference>
<protein>
    <recommendedName>
        <fullName evidence="9">Allophanate hydrolase</fullName>
    </recommendedName>
</protein>
<dbReference type="InterPro" id="IPR003778">
    <property type="entry name" value="CT_A_B"/>
</dbReference>
<dbReference type="Proteomes" id="UP000321181">
    <property type="component" value="Unassembled WGS sequence"/>
</dbReference>
<evidence type="ECO:0000256" key="2">
    <source>
        <dbReference type="ARBA" id="ARBA00022801"/>
    </source>
</evidence>
<dbReference type="GO" id="GO:0005524">
    <property type="term" value="F:ATP binding"/>
    <property type="evidence" value="ECO:0007669"/>
    <property type="project" value="UniProtKB-KW"/>
</dbReference>
<dbReference type="EMBL" id="BJYY01000018">
    <property type="protein sequence ID" value="GEO35298.1"/>
    <property type="molecule type" value="Genomic_DNA"/>
</dbReference>
<evidence type="ECO:0000259" key="6">
    <source>
        <dbReference type="SMART" id="SM00797"/>
    </source>
</evidence>
<accession>A0A512DFN9</accession>
<comment type="caution">
    <text evidence="7">The sequence shown here is derived from an EMBL/GenBank/DDBJ whole genome shotgun (WGS) entry which is preliminary data.</text>
</comment>
<evidence type="ECO:0000256" key="1">
    <source>
        <dbReference type="ARBA" id="ARBA00022741"/>
    </source>
</evidence>
<evidence type="ECO:0000313" key="7">
    <source>
        <dbReference type="EMBL" id="GEO35298.1"/>
    </source>
</evidence>
<reference evidence="7 8" key="1">
    <citation type="submission" date="2019-07" db="EMBL/GenBank/DDBJ databases">
        <title>Whole genome shotgun sequence of Cellulomonas aerilata NBRC 106308.</title>
        <authorList>
            <person name="Hosoyama A."/>
            <person name="Uohara A."/>
            <person name="Ohji S."/>
            <person name="Ichikawa N."/>
        </authorList>
    </citation>
    <scope>NUCLEOTIDE SEQUENCE [LARGE SCALE GENOMIC DNA]</scope>
    <source>
        <strain evidence="7 8">NBRC 106308</strain>
    </source>
</reference>
<dbReference type="OrthoDB" id="9768696at2"/>
<dbReference type="NCBIfam" id="TIGR00724">
    <property type="entry name" value="urea_amlyse_rel"/>
    <property type="match status" value="1"/>
</dbReference>
<dbReference type="InterPro" id="IPR052708">
    <property type="entry name" value="PxpC"/>
</dbReference>
<feature type="region of interest" description="Disordered" evidence="4">
    <location>
        <begin position="546"/>
        <end position="567"/>
    </location>
</feature>
<dbReference type="GO" id="GO:0016787">
    <property type="term" value="F:hydrolase activity"/>
    <property type="evidence" value="ECO:0007669"/>
    <property type="project" value="UniProtKB-KW"/>
</dbReference>
<name>A0A512DFN9_9CELL</name>
<dbReference type="SUPFAM" id="SSF160467">
    <property type="entry name" value="PH0987 N-terminal domain-like"/>
    <property type="match status" value="1"/>
</dbReference>
<keyword evidence="8" id="KW-1185">Reference proteome</keyword>
<dbReference type="Pfam" id="PF02626">
    <property type="entry name" value="CT_A_B"/>
    <property type="match status" value="1"/>
</dbReference>
<organism evidence="7 8">
    <name type="scientific">Cellulomonas aerilata</name>
    <dbReference type="NCBI Taxonomy" id="515326"/>
    <lineage>
        <taxon>Bacteria</taxon>
        <taxon>Bacillati</taxon>
        <taxon>Actinomycetota</taxon>
        <taxon>Actinomycetes</taxon>
        <taxon>Micrococcales</taxon>
        <taxon>Cellulomonadaceae</taxon>
        <taxon>Cellulomonas</taxon>
    </lineage>
</organism>
<evidence type="ECO:0000259" key="5">
    <source>
        <dbReference type="SMART" id="SM00796"/>
    </source>
</evidence>
<dbReference type="AlphaFoldDB" id="A0A512DFN9"/>